<gene>
    <name evidence="4" type="ORF">OBRU01_14574</name>
</gene>
<dbReference type="EMBL" id="JTDY01004267">
    <property type="protein sequence ID" value="KOB68361.1"/>
    <property type="molecule type" value="Genomic_DNA"/>
</dbReference>
<dbReference type="PRINTS" id="PR00722">
    <property type="entry name" value="CHYMOTRYPSIN"/>
</dbReference>
<dbReference type="AlphaFoldDB" id="A0A0L7KZ61"/>
<dbReference type="InterPro" id="IPR001314">
    <property type="entry name" value="Peptidase_S1A"/>
</dbReference>
<dbReference type="Pfam" id="PF00089">
    <property type="entry name" value="Trypsin"/>
    <property type="match status" value="1"/>
</dbReference>
<evidence type="ECO:0000313" key="5">
    <source>
        <dbReference type="Proteomes" id="UP000037510"/>
    </source>
</evidence>
<dbReference type="InterPro" id="IPR001254">
    <property type="entry name" value="Trypsin_dom"/>
</dbReference>
<keyword evidence="1" id="KW-1015">Disulfide bond</keyword>
<keyword evidence="5" id="KW-1185">Reference proteome</keyword>
<accession>A0A0L7KZ61</accession>
<protein>
    <submittedName>
        <fullName evidence="4">Pattern recognition serine proteinase</fullName>
    </submittedName>
</protein>
<dbReference type="SMART" id="SM00020">
    <property type="entry name" value="Tryp_SPc"/>
    <property type="match status" value="1"/>
</dbReference>
<dbReference type="GO" id="GO:0004252">
    <property type="term" value="F:serine-type endopeptidase activity"/>
    <property type="evidence" value="ECO:0007669"/>
    <property type="project" value="InterPro"/>
</dbReference>
<dbReference type="CDD" id="cd00190">
    <property type="entry name" value="Tryp_SPc"/>
    <property type="match status" value="1"/>
</dbReference>
<dbReference type="InterPro" id="IPR009003">
    <property type="entry name" value="Peptidase_S1_PA"/>
</dbReference>
<comment type="caution">
    <text evidence="4">The sequence shown here is derived from an EMBL/GenBank/DDBJ whole genome shotgun (WGS) entry which is preliminary data.</text>
</comment>
<dbReference type="PANTHER" id="PTHR24256">
    <property type="entry name" value="TRYPTASE-RELATED"/>
    <property type="match status" value="1"/>
</dbReference>
<dbReference type="InterPro" id="IPR051487">
    <property type="entry name" value="Ser/Thr_Proteases_Immune/Dev"/>
</dbReference>
<dbReference type="STRING" id="104452.A0A0L7KZ61"/>
<dbReference type="PROSITE" id="PS00134">
    <property type="entry name" value="TRYPSIN_HIS"/>
    <property type="match status" value="1"/>
</dbReference>
<dbReference type="InterPro" id="IPR043504">
    <property type="entry name" value="Peptidase_S1_PA_chymotrypsin"/>
</dbReference>
<sequence>MESRFVTQDSELLMLGVILYLPSECGVSGQTYLPVVSGGTPAIHYEMPWHAGIYSKRFRPYMQICGGSLVSHTVVISAAHCFWSDQEKQLPAEDYAVALGKIYRPWNDPQDKLVQKSDIPPRFFGSTANFQDDLALVVLRSAVVFSKAVRPVCLSFDYAFDVRQLTSGALGKVAGWGLTSKDGPEAPTLQVAQLPYIVIEECVADASPDFLASITGDKICAGYTNGTAVCKGDSGGGLVFLALPAAGSVRFYLRGVVSTAPPSINHSCNVYQWATFTHLIKHQHFIQSLLKGFCKFCTGGIYSEGNFIPPYLTK</sequence>
<dbReference type="Gene3D" id="2.40.10.10">
    <property type="entry name" value="Trypsin-like serine proteases"/>
    <property type="match status" value="1"/>
</dbReference>
<comment type="similarity">
    <text evidence="2">Belongs to the peptidase S1 family. CLIP subfamily.</text>
</comment>
<dbReference type="GO" id="GO:0006508">
    <property type="term" value="P:proteolysis"/>
    <property type="evidence" value="ECO:0007669"/>
    <property type="project" value="InterPro"/>
</dbReference>
<evidence type="ECO:0000259" key="3">
    <source>
        <dbReference type="PROSITE" id="PS50240"/>
    </source>
</evidence>
<evidence type="ECO:0000256" key="2">
    <source>
        <dbReference type="ARBA" id="ARBA00024195"/>
    </source>
</evidence>
<dbReference type="Proteomes" id="UP000037510">
    <property type="component" value="Unassembled WGS sequence"/>
</dbReference>
<name>A0A0L7KZ61_OPEBR</name>
<proteinExistence type="inferred from homology"/>
<evidence type="ECO:0000256" key="1">
    <source>
        <dbReference type="ARBA" id="ARBA00023157"/>
    </source>
</evidence>
<feature type="domain" description="Peptidase S1" evidence="3">
    <location>
        <begin position="36"/>
        <end position="291"/>
    </location>
</feature>
<dbReference type="SUPFAM" id="SSF50494">
    <property type="entry name" value="Trypsin-like serine proteases"/>
    <property type="match status" value="1"/>
</dbReference>
<dbReference type="InterPro" id="IPR018114">
    <property type="entry name" value="TRYPSIN_HIS"/>
</dbReference>
<evidence type="ECO:0000313" key="4">
    <source>
        <dbReference type="EMBL" id="KOB68361.1"/>
    </source>
</evidence>
<organism evidence="4 5">
    <name type="scientific">Operophtera brumata</name>
    <name type="common">Winter moth</name>
    <name type="synonym">Phalaena brumata</name>
    <dbReference type="NCBI Taxonomy" id="104452"/>
    <lineage>
        <taxon>Eukaryota</taxon>
        <taxon>Metazoa</taxon>
        <taxon>Ecdysozoa</taxon>
        <taxon>Arthropoda</taxon>
        <taxon>Hexapoda</taxon>
        <taxon>Insecta</taxon>
        <taxon>Pterygota</taxon>
        <taxon>Neoptera</taxon>
        <taxon>Endopterygota</taxon>
        <taxon>Lepidoptera</taxon>
        <taxon>Glossata</taxon>
        <taxon>Ditrysia</taxon>
        <taxon>Geometroidea</taxon>
        <taxon>Geometridae</taxon>
        <taxon>Larentiinae</taxon>
        <taxon>Operophtera</taxon>
    </lineage>
</organism>
<dbReference type="PROSITE" id="PS50240">
    <property type="entry name" value="TRYPSIN_DOM"/>
    <property type="match status" value="1"/>
</dbReference>
<reference evidence="4 5" key="1">
    <citation type="journal article" date="2015" name="Genome Biol. Evol.">
        <title>The genome of winter moth (Operophtera brumata) provides a genomic perspective on sexual dimorphism and phenology.</title>
        <authorList>
            <person name="Derks M.F."/>
            <person name="Smit S."/>
            <person name="Salis L."/>
            <person name="Schijlen E."/>
            <person name="Bossers A."/>
            <person name="Mateman C."/>
            <person name="Pijl A.S."/>
            <person name="de Ridder D."/>
            <person name="Groenen M.A."/>
            <person name="Visser M.E."/>
            <person name="Megens H.J."/>
        </authorList>
    </citation>
    <scope>NUCLEOTIDE SEQUENCE [LARGE SCALE GENOMIC DNA]</scope>
    <source>
        <strain evidence="4">WM2013NL</strain>
        <tissue evidence="4">Head and thorax</tissue>
    </source>
</reference>